<protein>
    <submittedName>
        <fullName evidence="1">Uncharacterized protein</fullName>
    </submittedName>
</protein>
<gene>
    <name evidence="1" type="ORF">FF011L_43050</name>
</gene>
<evidence type="ECO:0000313" key="2">
    <source>
        <dbReference type="Proteomes" id="UP000320672"/>
    </source>
</evidence>
<dbReference type="KEGG" id="rml:FF011L_43050"/>
<dbReference type="OrthoDB" id="291034at2"/>
<dbReference type="EMBL" id="CP036262">
    <property type="protein sequence ID" value="QDS95508.1"/>
    <property type="molecule type" value="Genomic_DNA"/>
</dbReference>
<sequence length="80" mass="9246">MESPLFLVDDKHLPLYRIVWVSDTPHFCGEEDCMCEGRYEVRLEADESLWANREERDCLVTALQQWCGDVEGEGPIEGDL</sequence>
<reference evidence="1 2" key="1">
    <citation type="submission" date="2019-02" db="EMBL/GenBank/DDBJ databases">
        <title>Deep-cultivation of Planctomycetes and their phenomic and genomic characterization uncovers novel biology.</title>
        <authorList>
            <person name="Wiegand S."/>
            <person name="Jogler M."/>
            <person name="Boedeker C."/>
            <person name="Pinto D."/>
            <person name="Vollmers J."/>
            <person name="Rivas-Marin E."/>
            <person name="Kohn T."/>
            <person name="Peeters S.H."/>
            <person name="Heuer A."/>
            <person name="Rast P."/>
            <person name="Oberbeckmann S."/>
            <person name="Bunk B."/>
            <person name="Jeske O."/>
            <person name="Meyerdierks A."/>
            <person name="Storesund J.E."/>
            <person name="Kallscheuer N."/>
            <person name="Luecker S."/>
            <person name="Lage O.M."/>
            <person name="Pohl T."/>
            <person name="Merkel B.J."/>
            <person name="Hornburger P."/>
            <person name="Mueller R.-W."/>
            <person name="Bruemmer F."/>
            <person name="Labrenz M."/>
            <person name="Spormann A.M."/>
            <person name="Op den Camp H."/>
            <person name="Overmann J."/>
            <person name="Amann R."/>
            <person name="Jetten M.S.M."/>
            <person name="Mascher T."/>
            <person name="Medema M.H."/>
            <person name="Devos D.P."/>
            <person name="Kaster A.-K."/>
            <person name="Ovreas L."/>
            <person name="Rohde M."/>
            <person name="Galperin M.Y."/>
            <person name="Jogler C."/>
        </authorList>
    </citation>
    <scope>NUCLEOTIDE SEQUENCE [LARGE SCALE GENOMIC DNA]</scope>
    <source>
        <strain evidence="1 2">FF011L</strain>
    </source>
</reference>
<keyword evidence="2" id="KW-1185">Reference proteome</keyword>
<proteinExistence type="predicted"/>
<accession>A0A517MKU3</accession>
<organism evidence="1 2">
    <name type="scientific">Roseimaritima multifibrata</name>
    <dbReference type="NCBI Taxonomy" id="1930274"/>
    <lineage>
        <taxon>Bacteria</taxon>
        <taxon>Pseudomonadati</taxon>
        <taxon>Planctomycetota</taxon>
        <taxon>Planctomycetia</taxon>
        <taxon>Pirellulales</taxon>
        <taxon>Pirellulaceae</taxon>
        <taxon>Roseimaritima</taxon>
    </lineage>
</organism>
<dbReference type="Proteomes" id="UP000320672">
    <property type="component" value="Chromosome"/>
</dbReference>
<name>A0A517MKU3_9BACT</name>
<evidence type="ECO:0000313" key="1">
    <source>
        <dbReference type="EMBL" id="QDS95508.1"/>
    </source>
</evidence>
<dbReference type="AlphaFoldDB" id="A0A517MKU3"/>